<dbReference type="RefSeq" id="WP_125126415.1">
    <property type="nucleotide sequence ID" value="NZ_RHJS01000002.1"/>
</dbReference>
<dbReference type="GO" id="GO:0000976">
    <property type="term" value="F:transcription cis-regulatory region binding"/>
    <property type="evidence" value="ECO:0007669"/>
    <property type="project" value="TreeGrafter"/>
</dbReference>
<dbReference type="Gene3D" id="1.10.10.10">
    <property type="entry name" value="Winged helix-like DNA-binding domain superfamily/Winged helix DNA-binding domain"/>
    <property type="match status" value="1"/>
</dbReference>
<keyword evidence="6" id="KW-0804">Transcription</keyword>
<dbReference type="InterPro" id="IPR001789">
    <property type="entry name" value="Sig_transdc_resp-reg_receiver"/>
</dbReference>
<evidence type="ECO:0000256" key="6">
    <source>
        <dbReference type="ARBA" id="ARBA00023163"/>
    </source>
</evidence>
<evidence type="ECO:0000256" key="8">
    <source>
        <dbReference type="PROSITE-ProRule" id="PRU00169"/>
    </source>
</evidence>
<dbReference type="GO" id="GO:0000156">
    <property type="term" value="F:phosphorelay response regulator activity"/>
    <property type="evidence" value="ECO:0007669"/>
    <property type="project" value="TreeGrafter"/>
</dbReference>
<name>A0A3R8JKH6_9FIRM</name>
<dbReference type="GO" id="GO:0005829">
    <property type="term" value="C:cytosol"/>
    <property type="evidence" value="ECO:0007669"/>
    <property type="project" value="TreeGrafter"/>
</dbReference>
<protein>
    <recommendedName>
        <fullName evidence="1">Stage 0 sporulation protein A homolog</fullName>
    </recommendedName>
</protein>
<keyword evidence="13" id="KW-1185">Reference proteome</keyword>
<evidence type="ECO:0000259" key="11">
    <source>
        <dbReference type="PROSITE" id="PS51755"/>
    </source>
</evidence>
<dbReference type="Pfam" id="PF00072">
    <property type="entry name" value="Response_reg"/>
    <property type="match status" value="1"/>
</dbReference>
<dbReference type="CDD" id="cd17574">
    <property type="entry name" value="REC_OmpR"/>
    <property type="match status" value="1"/>
</dbReference>
<accession>A0A3R8JKH6</accession>
<reference evidence="12" key="1">
    <citation type="submission" date="2018-10" db="EMBL/GenBank/DDBJ databases">
        <title>Schaedlerella arabinophila gen. nov. sp. nov., isolated from the mouse intestinal tract and comparative analysis with the genome of the closely related altered Schaedler flora strain ASF502.</title>
        <authorList>
            <person name="Miyake S."/>
            <person name="Soh M."/>
            <person name="Seedorf H."/>
        </authorList>
    </citation>
    <scope>NUCLEOTIDE SEQUENCE [LARGE SCALE GENOMIC DNA]</scope>
    <source>
        <strain evidence="12">DSM 106076</strain>
    </source>
</reference>
<dbReference type="Gene3D" id="3.40.50.2300">
    <property type="match status" value="1"/>
</dbReference>
<dbReference type="PANTHER" id="PTHR48111:SF1">
    <property type="entry name" value="TWO-COMPONENT RESPONSE REGULATOR ORR33"/>
    <property type="match status" value="1"/>
</dbReference>
<gene>
    <name evidence="12" type="ORF">EBB54_03845</name>
</gene>
<dbReference type="GO" id="GO:0006355">
    <property type="term" value="P:regulation of DNA-templated transcription"/>
    <property type="evidence" value="ECO:0007669"/>
    <property type="project" value="InterPro"/>
</dbReference>
<evidence type="ECO:0000256" key="5">
    <source>
        <dbReference type="ARBA" id="ARBA00023125"/>
    </source>
</evidence>
<dbReference type="InterPro" id="IPR011006">
    <property type="entry name" value="CheY-like_superfamily"/>
</dbReference>
<organism evidence="12 13">
    <name type="scientific">Schaedlerella arabinosiphila</name>
    <dbReference type="NCBI Taxonomy" id="2044587"/>
    <lineage>
        <taxon>Bacteria</taxon>
        <taxon>Bacillati</taxon>
        <taxon>Bacillota</taxon>
        <taxon>Clostridia</taxon>
        <taxon>Lachnospirales</taxon>
        <taxon>Lachnospiraceae</taxon>
        <taxon>Schaedlerella</taxon>
    </lineage>
</organism>
<dbReference type="FunFam" id="3.40.50.2300:FF:000001">
    <property type="entry name" value="DNA-binding response regulator PhoB"/>
    <property type="match status" value="1"/>
</dbReference>
<keyword evidence="5 9" id="KW-0238">DNA-binding</keyword>
<dbReference type="SUPFAM" id="SSF52172">
    <property type="entry name" value="CheY-like"/>
    <property type="match status" value="1"/>
</dbReference>
<keyword evidence="4" id="KW-0805">Transcription regulation</keyword>
<evidence type="ECO:0000313" key="12">
    <source>
        <dbReference type="EMBL" id="RRK30606.1"/>
    </source>
</evidence>
<evidence type="ECO:0000313" key="13">
    <source>
        <dbReference type="Proteomes" id="UP000274920"/>
    </source>
</evidence>
<dbReference type="Proteomes" id="UP000274920">
    <property type="component" value="Unassembled WGS sequence"/>
</dbReference>
<evidence type="ECO:0000256" key="7">
    <source>
        <dbReference type="ARBA" id="ARBA00024867"/>
    </source>
</evidence>
<keyword evidence="2 8" id="KW-0597">Phosphoprotein</keyword>
<evidence type="ECO:0000259" key="10">
    <source>
        <dbReference type="PROSITE" id="PS50110"/>
    </source>
</evidence>
<dbReference type="GO" id="GO:0032993">
    <property type="term" value="C:protein-DNA complex"/>
    <property type="evidence" value="ECO:0007669"/>
    <property type="project" value="TreeGrafter"/>
</dbReference>
<dbReference type="InterPro" id="IPR036388">
    <property type="entry name" value="WH-like_DNA-bd_sf"/>
</dbReference>
<dbReference type="SMART" id="SM00862">
    <property type="entry name" value="Trans_reg_C"/>
    <property type="match status" value="1"/>
</dbReference>
<dbReference type="PROSITE" id="PS51755">
    <property type="entry name" value="OMPR_PHOB"/>
    <property type="match status" value="1"/>
</dbReference>
<sequence>MAMHLLIVEDDRALRETIADYFGSKGWQITEAANGEEALETIRTAAFQLILLDVMLPKLNGFTVCRRIREDSDVPVIFITARVMEEDELNGYSLGADNYVTKPFSLPVLYAKAMSLMSRVRGEAPFQTLRRGDLVADFRMRRILVQGTPLPLAPREYEILLFFMENPNRIYSREQLLIRFWGYEFEGNERVVDNHIKMLRKAMEHSSCSIRTFRKSGYCLEVTE</sequence>
<feature type="DNA-binding region" description="OmpR/PhoB-type" evidence="9">
    <location>
        <begin position="126"/>
        <end position="222"/>
    </location>
</feature>
<dbReference type="InterPro" id="IPR039420">
    <property type="entry name" value="WalR-like"/>
</dbReference>
<feature type="modified residue" description="4-aspartylphosphate" evidence="8">
    <location>
        <position position="53"/>
    </location>
</feature>
<dbReference type="EMBL" id="RHJS01000002">
    <property type="protein sequence ID" value="RRK30606.1"/>
    <property type="molecule type" value="Genomic_DNA"/>
</dbReference>
<evidence type="ECO:0000256" key="3">
    <source>
        <dbReference type="ARBA" id="ARBA00023012"/>
    </source>
</evidence>
<keyword evidence="3" id="KW-0902">Two-component regulatory system</keyword>
<dbReference type="Pfam" id="PF00486">
    <property type="entry name" value="Trans_reg_C"/>
    <property type="match status" value="1"/>
</dbReference>
<feature type="domain" description="Response regulatory" evidence="10">
    <location>
        <begin position="4"/>
        <end position="117"/>
    </location>
</feature>
<comment type="caution">
    <text evidence="12">The sequence shown here is derived from an EMBL/GenBank/DDBJ whole genome shotgun (WGS) entry which is preliminary data.</text>
</comment>
<proteinExistence type="predicted"/>
<evidence type="ECO:0000256" key="9">
    <source>
        <dbReference type="PROSITE-ProRule" id="PRU01091"/>
    </source>
</evidence>
<dbReference type="PROSITE" id="PS50110">
    <property type="entry name" value="RESPONSE_REGULATORY"/>
    <property type="match status" value="1"/>
</dbReference>
<evidence type="ECO:0000256" key="2">
    <source>
        <dbReference type="ARBA" id="ARBA00022553"/>
    </source>
</evidence>
<dbReference type="InterPro" id="IPR001867">
    <property type="entry name" value="OmpR/PhoB-type_DNA-bd"/>
</dbReference>
<dbReference type="PANTHER" id="PTHR48111">
    <property type="entry name" value="REGULATOR OF RPOS"/>
    <property type="match status" value="1"/>
</dbReference>
<dbReference type="AlphaFoldDB" id="A0A3R8JKH6"/>
<dbReference type="CDD" id="cd00383">
    <property type="entry name" value="trans_reg_C"/>
    <property type="match status" value="1"/>
</dbReference>
<feature type="domain" description="OmpR/PhoB-type" evidence="11">
    <location>
        <begin position="126"/>
        <end position="222"/>
    </location>
</feature>
<dbReference type="SMART" id="SM00448">
    <property type="entry name" value="REC"/>
    <property type="match status" value="1"/>
</dbReference>
<evidence type="ECO:0000256" key="4">
    <source>
        <dbReference type="ARBA" id="ARBA00023015"/>
    </source>
</evidence>
<evidence type="ECO:0000256" key="1">
    <source>
        <dbReference type="ARBA" id="ARBA00018672"/>
    </source>
</evidence>
<comment type="function">
    <text evidence="7">May play the central regulatory role in sporulation. It may be an element of the effector pathway responsible for the activation of sporulation genes in response to nutritional stress. Spo0A may act in concert with spo0H (a sigma factor) to control the expression of some genes that are critical to the sporulation process.</text>
</comment>